<proteinExistence type="predicted"/>
<dbReference type="GO" id="GO:0004222">
    <property type="term" value="F:metalloendopeptidase activity"/>
    <property type="evidence" value="ECO:0007669"/>
    <property type="project" value="TreeGrafter"/>
</dbReference>
<keyword evidence="3" id="KW-1185">Reference proteome</keyword>
<evidence type="ECO:0000313" key="2">
    <source>
        <dbReference type="EMBL" id="MBC8542070.1"/>
    </source>
</evidence>
<feature type="domain" description="M23ase beta-sheet core" evidence="1">
    <location>
        <begin position="119"/>
        <end position="219"/>
    </location>
</feature>
<gene>
    <name evidence="2" type="ORF">H8730_00700</name>
</gene>
<dbReference type="EMBL" id="JACRSQ010000001">
    <property type="protein sequence ID" value="MBC8542070.1"/>
    <property type="molecule type" value="Genomic_DNA"/>
</dbReference>
<dbReference type="Gene3D" id="2.70.70.10">
    <property type="entry name" value="Glucose Permease (Domain IIA)"/>
    <property type="match status" value="1"/>
</dbReference>
<sequence>MKKRRFFQSSRSELFCPMEKSAGRRIKTKKRRFFQSSRSELFCLVLVCIVYGCSLHQYGKAYRAAAAREIRVTDETKAMGTIYSALKEEIQIFPVDARQTEYTFEDSWGASRSYGGDRQHMGTDIMDTQNSRGRLRVRSMTDGVVTCVGWNQLGGWRVGITSDSGVYYYYAHLASYASGLAVGNEVKAGEWIGMMGDSGYGEEGTTGQFAVHLHVGILLDEQGKGEEWVNPYPFLKSLIS</sequence>
<accession>A0A926DRP1</accession>
<dbReference type="InterPro" id="IPR050570">
    <property type="entry name" value="Cell_wall_metabolism_enzyme"/>
</dbReference>
<dbReference type="InterPro" id="IPR016047">
    <property type="entry name" value="M23ase_b-sheet_dom"/>
</dbReference>
<protein>
    <submittedName>
        <fullName evidence="2">M23 family metallopeptidase</fullName>
    </submittedName>
</protein>
<dbReference type="CDD" id="cd12797">
    <property type="entry name" value="M23_peptidase"/>
    <property type="match status" value="1"/>
</dbReference>
<dbReference type="PANTHER" id="PTHR21666">
    <property type="entry name" value="PEPTIDASE-RELATED"/>
    <property type="match status" value="1"/>
</dbReference>
<dbReference type="RefSeq" id="WP_249289141.1">
    <property type="nucleotide sequence ID" value="NZ_JACRSQ010000001.1"/>
</dbReference>
<dbReference type="InterPro" id="IPR011055">
    <property type="entry name" value="Dup_hybrid_motif"/>
</dbReference>
<organism evidence="2 3">
    <name type="scientific">Bianquea renquensis</name>
    <dbReference type="NCBI Taxonomy" id="2763661"/>
    <lineage>
        <taxon>Bacteria</taxon>
        <taxon>Bacillati</taxon>
        <taxon>Bacillota</taxon>
        <taxon>Clostridia</taxon>
        <taxon>Eubacteriales</taxon>
        <taxon>Bianqueaceae</taxon>
        <taxon>Bianquea</taxon>
    </lineage>
</organism>
<reference evidence="2" key="1">
    <citation type="submission" date="2020-08" db="EMBL/GenBank/DDBJ databases">
        <title>Genome public.</title>
        <authorList>
            <person name="Liu C."/>
            <person name="Sun Q."/>
        </authorList>
    </citation>
    <scope>NUCLEOTIDE SEQUENCE</scope>
    <source>
        <strain evidence="2">NSJ-32</strain>
    </source>
</reference>
<evidence type="ECO:0000313" key="3">
    <source>
        <dbReference type="Proteomes" id="UP000657006"/>
    </source>
</evidence>
<dbReference type="Proteomes" id="UP000657006">
    <property type="component" value="Unassembled WGS sequence"/>
</dbReference>
<comment type="caution">
    <text evidence="2">The sequence shown here is derived from an EMBL/GenBank/DDBJ whole genome shotgun (WGS) entry which is preliminary data.</text>
</comment>
<dbReference type="SUPFAM" id="SSF51261">
    <property type="entry name" value="Duplicated hybrid motif"/>
    <property type="match status" value="1"/>
</dbReference>
<dbReference type="Pfam" id="PF01551">
    <property type="entry name" value="Peptidase_M23"/>
    <property type="match status" value="1"/>
</dbReference>
<dbReference type="PANTHER" id="PTHR21666:SF270">
    <property type="entry name" value="MUREIN HYDROLASE ACTIVATOR ENVC"/>
    <property type="match status" value="1"/>
</dbReference>
<name>A0A926DRP1_9FIRM</name>
<dbReference type="AlphaFoldDB" id="A0A926DRP1"/>
<evidence type="ECO:0000259" key="1">
    <source>
        <dbReference type="Pfam" id="PF01551"/>
    </source>
</evidence>